<dbReference type="InterPro" id="IPR029044">
    <property type="entry name" value="Nucleotide-diphossugar_trans"/>
</dbReference>
<dbReference type="InterPro" id="IPR054028">
    <property type="entry name" value="TarS/TarP_linker"/>
</dbReference>
<feature type="compositionally biased region" description="Low complexity" evidence="1">
    <location>
        <begin position="663"/>
        <end position="677"/>
    </location>
</feature>
<dbReference type="PANTHER" id="PTHR22916:SF3">
    <property type="entry name" value="UDP-GLCNAC:BETAGAL BETA-1,3-N-ACETYLGLUCOSAMINYLTRANSFERASE-LIKE PROTEIN 1"/>
    <property type="match status" value="1"/>
</dbReference>
<dbReference type="Gene3D" id="3.90.550.10">
    <property type="entry name" value="Spore Coat Polysaccharide Biosynthesis Protein SpsA, Chain A"/>
    <property type="match status" value="1"/>
</dbReference>
<dbReference type="GO" id="GO:0016758">
    <property type="term" value="F:hexosyltransferase activity"/>
    <property type="evidence" value="ECO:0007669"/>
    <property type="project" value="UniProtKB-ARBA"/>
</dbReference>
<sequence>MASQRRDYECGLNGLVTHMRRRRFAVSAKVSVIVPVYNPGKYIEPCIGSLLGQTLPPGDLELLFVDDGSSDDTPARLDRLAAEHSHVRVIHIPNSGWPGKPRNIGVAEARGEYVHFVDQDDYLAPDALRRLWEMGHRNGSDIVFGKVASNFRAVPHGVFRVNREKCTIYDTSLVDSLTPHKMFRTEFLRENKIAYPEGKRRLEDQLYMMETYFPAKVVSILGDYTCYHYSKRDDGKNAGSAKIVPSGYYGNLREVLDVVNANTEPGEFREGLLRRFYRVEMLGRLSEPSVVKYTPEYLDEMVDAIKELADGYINDGVHDGLGAVLRIRSTLLRRDRRQELVEIARRAASVKGHARLEDLAWEEDGRIAITVSARLVHGDDRAPLALLRRGDRYYLHPDFHQGVLADGELVDVTDELDDFKAEVSVRDRDTAVEWPCPAVFETSVDELERLADGDVRCQVVLRGTGYLDPKAVGGRDALTRGTWDVWVPVRGLGLVRKARLGADRAAHVDDQCLPALLSKPAQLTIPYFTVPQGNLSLDVDRKGKKLGTVLAKREVSRVPNDDGEPAVQLAVVSHPGTAPTRAWFVLRGKGDDSGSIALPAVMEPVGGRVRLRTTDGGQSPFAGLRPGTWRLFARLDGHAGPELKIGQAQVDADGRLRLTDESGTVSSAGARASSAEGGRTGKPGILRRVGRPVIDRLGPDARKRLSRVASRLGA</sequence>
<organism evidence="4 5">
    <name type="scientific">Planotetraspora silvatica</name>
    <dbReference type="NCBI Taxonomy" id="234614"/>
    <lineage>
        <taxon>Bacteria</taxon>
        <taxon>Bacillati</taxon>
        <taxon>Actinomycetota</taxon>
        <taxon>Actinomycetes</taxon>
        <taxon>Streptosporangiales</taxon>
        <taxon>Streptosporangiaceae</taxon>
        <taxon>Planotetraspora</taxon>
    </lineage>
</organism>
<accession>A0A8J3V6K2</accession>
<dbReference type="Pfam" id="PF22181">
    <property type="entry name" value="TarS_linker"/>
    <property type="match status" value="1"/>
</dbReference>
<name>A0A8J3V6K2_9ACTN</name>
<evidence type="ECO:0000313" key="4">
    <source>
        <dbReference type="EMBL" id="GII50925.1"/>
    </source>
</evidence>
<feature type="region of interest" description="Disordered" evidence="1">
    <location>
        <begin position="663"/>
        <end position="693"/>
    </location>
</feature>
<evidence type="ECO:0000259" key="2">
    <source>
        <dbReference type="Pfam" id="PF00535"/>
    </source>
</evidence>
<proteinExistence type="predicted"/>
<comment type="caution">
    <text evidence="4">The sequence shown here is derived from an EMBL/GenBank/DDBJ whole genome shotgun (WGS) entry which is preliminary data.</text>
</comment>
<protein>
    <recommendedName>
        <fullName evidence="6">Glycosyltransferase family 2 protein</fullName>
    </recommendedName>
</protein>
<keyword evidence="5" id="KW-1185">Reference proteome</keyword>
<reference evidence="4" key="1">
    <citation type="submission" date="2021-01" db="EMBL/GenBank/DDBJ databases">
        <title>Whole genome shotgun sequence of Planotetraspora silvatica NBRC 100141.</title>
        <authorList>
            <person name="Komaki H."/>
            <person name="Tamura T."/>
        </authorList>
    </citation>
    <scope>NUCLEOTIDE SEQUENCE</scope>
    <source>
        <strain evidence="4">NBRC 100141</strain>
    </source>
</reference>
<dbReference type="InterPro" id="IPR001173">
    <property type="entry name" value="Glyco_trans_2-like"/>
</dbReference>
<dbReference type="EMBL" id="BOOQ01000057">
    <property type="protein sequence ID" value="GII50925.1"/>
    <property type="molecule type" value="Genomic_DNA"/>
</dbReference>
<evidence type="ECO:0008006" key="6">
    <source>
        <dbReference type="Google" id="ProtNLM"/>
    </source>
</evidence>
<feature type="domain" description="Glycosyltransferase 2-like" evidence="2">
    <location>
        <begin position="31"/>
        <end position="161"/>
    </location>
</feature>
<dbReference type="CDD" id="cd00761">
    <property type="entry name" value="Glyco_tranf_GTA_type"/>
    <property type="match status" value="1"/>
</dbReference>
<dbReference type="Proteomes" id="UP000644610">
    <property type="component" value="Unassembled WGS sequence"/>
</dbReference>
<gene>
    <name evidence="4" type="ORF">Psi02_73490</name>
</gene>
<dbReference type="SUPFAM" id="SSF53448">
    <property type="entry name" value="Nucleotide-diphospho-sugar transferases"/>
    <property type="match status" value="1"/>
</dbReference>
<dbReference type="AlphaFoldDB" id="A0A8J3V6K2"/>
<dbReference type="Pfam" id="PF00535">
    <property type="entry name" value="Glycos_transf_2"/>
    <property type="match status" value="1"/>
</dbReference>
<dbReference type="PANTHER" id="PTHR22916">
    <property type="entry name" value="GLYCOSYLTRANSFERASE"/>
    <property type="match status" value="1"/>
</dbReference>
<evidence type="ECO:0000259" key="3">
    <source>
        <dbReference type="Pfam" id="PF22181"/>
    </source>
</evidence>
<feature type="domain" description="TarS/TarP linker" evidence="3">
    <location>
        <begin position="245"/>
        <end position="344"/>
    </location>
</feature>
<evidence type="ECO:0000256" key="1">
    <source>
        <dbReference type="SAM" id="MobiDB-lite"/>
    </source>
</evidence>
<evidence type="ECO:0000313" key="5">
    <source>
        <dbReference type="Proteomes" id="UP000644610"/>
    </source>
</evidence>